<dbReference type="PROSITE" id="PS51271">
    <property type="entry name" value="WAPL"/>
    <property type="match status" value="1"/>
</dbReference>
<feature type="region of interest" description="Disordered" evidence="2">
    <location>
        <begin position="60"/>
        <end position="86"/>
    </location>
</feature>
<name>A0A8E0VKM7_9TREM</name>
<dbReference type="PANTHER" id="PTHR22100:SF13">
    <property type="entry name" value="WINGS APART-LIKE PROTEIN HOMOLOG"/>
    <property type="match status" value="1"/>
</dbReference>
<feature type="compositionally biased region" description="Polar residues" evidence="2">
    <location>
        <begin position="308"/>
        <end position="322"/>
    </location>
</feature>
<dbReference type="SUPFAM" id="SSF48371">
    <property type="entry name" value="ARM repeat"/>
    <property type="match status" value="1"/>
</dbReference>
<feature type="compositionally biased region" description="Polar residues" evidence="2">
    <location>
        <begin position="1024"/>
        <end position="1034"/>
    </location>
</feature>
<dbReference type="Pfam" id="PF07814">
    <property type="entry name" value="WAPL"/>
    <property type="match status" value="1"/>
</dbReference>
<feature type="compositionally biased region" description="Low complexity" evidence="2">
    <location>
        <begin position="704"/>
        <end position="720"/>
    </location>
</feature>
<dbReference type="PANTHER" id="PTHR22100">
    <property type="entry name" value="WINGS APART-LIKE PROTEIN HOMOLOG"/>
    <property type="match status" value="1"/>
</dbReference>
<dbReference type="Gene3D" id="1.25.10.10">
    <property type="entry name" value="Leucine-rich Repeat Variant"/>
    <property type="match status" value="2"/>
</dbReference>
<feature type="non-terminal residue" evidence="4">
    <location>
        <position position="1351"/>
    </location>
</feature>
<dbReference type="Proteomes" id="UP000728185">
    <property type="component" value="Unassembled WGS sequence"/>
</dbReference>
<evidence type="ECO:0000313" key="5">
    <source>
        <dbReference type="Proteomes" id="UP000728185"/>
    </source>
</evidence>
<gene>
    <name evidence="4" type="ORF">FBUS_02271</name>
</gene>
<dbReference type="InterPro" id="IPR039874">
    <property type="entry name" value="WAPL"/>
</dbReference>
<protein>
    <submittedName>
        <fullName evidence="4">OTU domain-containing protein 5-A</fullName>
    </submittedName>
</protein>
<accession>A0A8E0VKM7</accession>
<keyword evidence="5" id="KW-1185">Reference proteome</keyword>
<dbReference type="InterPro" id="IPR022771">
    <property type="entry name" value="WAPL_C"/>
</dbReference>
<dbReference type="OrthoDB" id="78088at2759"/>
<feature type="region of interest" description="Disordered" evidence="2">
    <location>
        <begin position="1159"/>
        <end position="1225"/>
    </location>
</feature>
<sequence length="1351" mass="148140">FQVRYKTFANRTSQDIRFDKLLRTKPLSSRPSSNSFAGPYATKSLSPLGSRKRVNVVSFTPGTDGQELITKSPEKPPSDTIPSSSFDPFSLDSSFHPGTSLGCDNVPVTGLPVVPRRDMALNPSFKRMHVSSSAIVQPELLQTKSLSSHTDDTRRTVNLPTREVGSIVSRTHVPGVKSVLADGATTGLENISARNSGNPVLGTVDVQSTDRLASATRLSQCNASLSTNTQLSQGSPVNPTKPLGLSRTNPFPFPPLNPANIEDHSDSKKPTRTLLCGKNKRAAYNPRPWQQDIDADDGSPTKAPRMTMSWSESSTARTTPNPINRLCSIKPSFPLRSSDRPGSSRPGCGPPIANSTSPPVTAARNFDFPDSDSDGDATDLVMRRRQQSCSKPTTTVARMPKLSRLIGAPSQDIPVSSTTSSRASYHLSCPNSGFVISTERLREPNKVGVVEDDHECNEVEDEDAVEEEEEEDDVKPWFRPASRDAIDKKQTNTESTGNRVKRSQKPLYTVVQKVKEAHVCQERGETQHLLDDVEYLIDGLADHNQTNTRALSVLTLANKCLTASFRYMVNAHGLIKRICANLHDAHKDYTLAITSAGLFFILSRDRDPNVFDAESLPVMLKLLGAPDTMASTTNGHQSCLSRTNKEAERVRTRVRQLLDGLQHHQSSTRKSSVNNGASGLTSSSSPSDANSFLLGVIKRPVSRIPSTTSSSVSTLAPSARPTGSVSGLNTRHLQMTRQLTAADLVLESILNLGTRKAADWFKAELRHGGGLDRVADAAADAVDYLADLDPEQEDDRGRRFRRPKSVWRYSTNPTGLDSFALDKLRRVCHYTKLLENMTYMNSDNQTYLVRYRDRLLVNRLLRCVRLCASHLPKQPILPTSLASSPPFVSSQLTSSIASKIPLTKTGSNLTTSTTTVSCSSPLGSQSTPNDQSILVDCVLGIFRFLVNVSHNEFASDRLGGCPGLLETILQCLLGLPQRLPDNKRFDLLVLALCLLVNLCEHCPENRTRLVHLDIPKKHADGSRSETGTSGSNSVVAAGDQDENDDDNDPDDDDENDEENEISVKSRTRLTSALDELVQLFLTREEQARNHDFERDDDDDEAARRRREQLTSVKSSGDAVDQTRFGRPTHIEEAGLKWRLIEDRKATGFAPTCGLLGRRRRKNHKRGHHSHIRRDADDDDDSTDCRHGDDDDDDEGEEVVSGNSNSDSGDDEDDDEDDDESVGSGADVEFVVDTQEEQERLAEQMSQAQRHMEDSVVAAYAALLLGCILQSSPRYADRIRTKLPDGQFRPLAIMLAKLLSFLSLTKGVGSSGSESILRIVRVLEAQDKRTPNGGSDVIAVTAKTTARQAGAN</sequence>
<dbReference type="InterPro" id="IPR016024">
    <property type="entry name" value="ARM-type_fold"/>
</dbReference>
<feature type="compositionally biased region" description="Basic residues" evidence="2">
    <location>
        <begin position="1159"/>
        <end position="1171"/>
    </location>
</feature>
<comment type="caution">
    <text evidence="4">The sequence shown here is derived from an EMBL/GenBank/DDBJ whole genome shotgun (WGS) entry which is preliminary data.</text>
</comment>
<feature type="region of interest" description="Disordered" evidence="2">
    <location>
        <begin position="1088"/>
        <end position="1127"/>
    </location>
</feature>
<feature type="region of interest" description="Disordered" evidence="2">
    <location>
        <begin position="660"/>
        <end position="687"/>
    </location>
</feature>
<feature type="compositionally biased region" description="Acidic residues" evidence="2">
    <location>
        <begin position="1039"/>
        <end position="1060"/>
    </location>
</feature>
<feature type="compositionally biased region" description="Polar residues" evidence="2">
    <location>
        <begin position="224"/>
        <end position="238"/>
    </location>
</feature>
<evidence type="ECO:0000259" key="3">
    <source>
        <dbReference type="PROSITE" id="PS51271"/>
    </source>
</evidence>
<evidence type="ECO:0000256" key="2">
    <source>
        <dbReference type="SAM" id="MobiDB-lite"/>
    </source>
</evidence>
<proteinExistence type="inferred from homology"/>
<feature type="compositionally biased region" description="Low complexity" evidence="2">
    <location>
        <begin position="340"/>
        <end position="351"/>
    </location>
</feature>
<dbReference type="InterPro" id="IPR011989">
    <property type="entry name" value="ARM-like"/>
</dbReference>
<dbReference type="EMBL" id="LUCM01004159">
    <property type="protein sequence ID" value="KAA0194733.1"/>
    <property type="molecule type" value="Genomic_DNA"/>
</dbReference>
<evidence type="ECO:0000313" key="4">
    <source>
        <dbReference type="EMBL" id="KAA0194733.1"/>
    </source>
</evidence>
<feature type="region of interest" description="Disordered" evidence="2">
    <location>
        <begin position="284"/>
        <end position="377"/>
    </location>
</feature>
<comment type="similarity">
    <text evidence="1">Belongs to the WAPL family.</text>
</comment>
<feature type="compositionally biased region" description="Acidic residues" evidence="2">
    <location>
        <begin position="1207"/>
        <end position="1220"/>
    </location>
</feature>
<feature type="region of interest" description="Disordered" evidence="2">
    <location>
        <begin position="1018"/>
        <end position="1067"/>
    </location>
</feature>
<feature type="region of interest" description="Disordered" evidence="2">
    <location>
        <begin position="224"/>
        <end position="271"/>
    </location>
</feature>
<feature type="domain" description="WAPL" evidence="3">
    <location>
        <begin position="501"/>
        <end position="1304"/>
    </location>
</feature>
<organism evidence="4 5">
    <name type="scientific">Fasciolopsis buskii</name>
    <dbReference type="NCBI Taxonomy" id="27845"/>
    <lineage>
        <taxon>Eukaryota</taxon>
        <taxon>Metazoa</taxon>
        <taxon>Spiralia</taxon>
        <taxon>Lophotrochozoa</taxon>
        <taxon>Platyhelminthes</taxon>
        <taxon>Trematoda</taxon>
        <taxon>Digenea</taxon>
        <taxon>Plagiorchiida</taxon>
        <taxon>Echinostomata</taxon>
        <taxon>Echinostomatoidea</taxon>
        <taxon>Fasciolidae</taxon>
        <taxon>Fasciolopsis</taxon>
    </lineage>
</organism>
<dbReference type="InterPro" id="IPR012502">
    <property type="entry name" value="WAPL_dom"/>
</dbReference>
<reference evidence="4" key="1">
    <citation type="submission" date="2019-05" db="EMBL/GenBank/DDBJ databases">
        <title>Annotation for the trematode Fasciolopsis buski.</title>
        <authorList>
            <person name="Choi Y.-J."/>
        </authorList>
    </citation>
    <scope>NUCLEOTIDE SEQUENCE</scope>
    <source>
        <strain evidence="4">HT</strain>
        <tissue evidence="4">Whole worm</tissue>
    </source>
</reference>
<feature type="compositionally biased region" description="Polar residues" evidence="2">
    <location>
        <begin position="663"/>
        <end position="681"/>
    </location>
</feature>
<evidence type="ECO:0000256" key="1">
    <source>
        <dbReference type="ARBA" id="ARBA00006854"/>
    </source>
</evidence>
<feature type="region of interest" description="Disordered" evidence="2">
    <location>
        <begin position="704"/>
        <end position="727"/>
    </location>
</feature>